<keyword evidence="2" id="KW-1185">Reference proteome</keyword>
<dbReference type="EMBL" id="JARKIF010000031">
    <property type="protein sequence ID" value="KAJ7612237.1"/>
    <property type="molecule type" value="Genomic_DNA"/>
</dbReference>
<protein>
    <recommendedName>
        <fullName evidence="3">F-box domain-containing protein</fullName>
    </recommendedName>
</protein>
<sequence length="383" mass="43352">MVLTRSGNRARMQITRWLPNEVLVHIIQSASMTDRAVLSRVSKLFHALSLPIVNRRICLDTAKLDSTIIVVFCNSMIQNPERATATREMTVIDPEQEQANYGPIFNTMKLMLKLEDLSLLEYTDGLSSVCSRVSDLTFPNLSGYRLGIKSGDEENDVPILKFLARHPNLTHLRVWVSGFNEIEPAPSSRLRFPKLRHYEGTSGLPAYIVTESLKRARISAWGWDALENEQIVESLRSLTDPNVPFILSNDYHALDNEDGLSMLRESLMALSSRMPYIMSLQVRSATTPIDSQILETITGTLEPFEHLVCLAATHAPDVDPAPQDRDAWRLTLETWANLCPNLRLCCIVDSAWLKGEEEWVEIAKSHFFLFAGFAVFDYEELLN</sequence>
<name>A0AAD7FCK4_9AGAR</name>
<evidence type="ECO:0008006" key="3">
    <source>
        <dbReference type="Google" id="ProtNLM"/>
    </source>
</evidence>
<dbReference type="InterPro" id="IPR032675">
    <property type="entry name" value="LRR_dom_sf"/>
</dbReference>
<dbReference type="AlphaFoldDB" id="A0AAD7FCK4"/>
<comment type="caution">
    <text evidence="1">The sequence shown here is derived from an EMBL/GenBank/DDBJ whole genome shotgun (WGS) entry which is preliminary data.</text>
</comment>
<proteinExistence type="predicted"/>
<dbReference type="Proteomes" id="UP001221142">
    <property type="component" value="Unassembled WGS sequence"/>
</dbReference>
<dbReference type="SUPFAM" id="SSF81383">
    <property type="entry name" value="F-box domain"/>
    <property type="match status" value="1"/>
</dbReference>
<dbReference type="CDD" id="cd09917">
    <property type="entry name" value="F-box_SF"/>
    <property type="match status" value="1"/>
</dbReference>
<dbReference type="InterPro" id="IPR036047">
    <property type="entry name" value="F-box-like_dom_sf"/>
</dbReference>
<evidence type="ECO:0000313" key="2">
    <source>
        <dbReference type="Proteomes" id="UP001221142"/>
    </source>
</evidence>
<accession>A0AAD7FCK4</accession>
<reference evidence="1" key="1">
    <citation type="submission" date="2023-03" db="EMBL/GenBank/DDBJ databases">
        <title>Massive genome expansion in bonnet fungi (Mycena s.s.) driven by repeated elements and novel gene families across ecological guilds.</title>
        <authorList>
            <consortium name="Lawrence Berkeley National Laboratory"/>
            <person name="Harder C.B."/>
            <person name="Miyauchi S."/>
            <person name="Viragh M."/>
            <person name="Kuo A."/>
            <person name="Thoen E."/>
            <person name="Andreopoulos B."/>
            <person name="Lu D."/>
            <person name="Skrede I."/>
            <person name="Drula E."/>
            <person name="Henrissat B."/>
            <person name="Morin E."/>
            <person name="Kohler A."/>
            <person name="Barry K."/>
            <person name="LaButti K."/>
            <person name="Morin E."/>
            <person name="Salamov A."/>
            <person name="Lipzen A."/>
            <person name="Mereny Z."/>
            <person name="Hegedus B."/>
            <person name="Baldrian P."/>
            <person name="Stursova M."/>
            <person name="Weitz H."/>
            <person name="Taylor A."/>
            <person name="Grigoriev I.V."/>
            <person name="Nagy L.G."/>
            <person name="Martin F."/>
            <person name="Kauserud H."/>
        </authorList>
    </citation>
    <scope>NUCLEOTIDE SEQUENCE</scope>
    <source>
        <strain evidence="1">9284</strain>
    </source>
</reference>
<dbReference type="Gene3D" id="3.80.10.10">
    <property type="entry name" value="Ribonuclease Inhibitor"/>
    <property type="match status" value="1"/>
</dbReference>
<evidence type="ECO:0000313" key="1">
    <source>
        <dbReference type="EMBL" id="KAJ7612237.1"/>
    </source>
</evidence>
<organism evidence="1 2">
    <name type="scientific">Roridomyces roridus</name>
    <dbReference type="NCBI Taxonomy" id="1738132"/>
    <lineage>
        <taxon>Eukaryota</taxon>
        <taxon>Fungi</taxon>
        <taxon>Dikarya</taxon>
        <taxon>Basidiomycota</taxon>
        <taxon>Agaricomycotina</taxon>
        <taxon>Agaricomycetes</taxon>
        <taxon>Agaricomycetidae</taxon>
        <taxon>Agaricales</taxon>
        <taxon>Marasmiineae</taxon>
        <taxon>Mycenaceae</taxon>
        <taxon>Roridomyces</taxon>
    </lineage>
</organism>
<gene>
    <name evidence="1" type="ORF">FB45DRAFT_1118084</name>
</gene>